<reference evidence="13" key="2">
    <citation type="submission" date="2016-06" db="EMBL/GenBank/DDBJ databases">
        <authorList>
            <person name="Nicholson A.C."/>
        </authorList>
    </citation>
    <scope>NUCLEOTIDE SEQUENCE [LARGE SCALE GENOMIC DNA]</scope>
    <source>
        <strain evidence="13">E6809</strain>
    </source>
</reference>
<evidence type="ECO:0000313" key="13">
    <source>
        <dbReference type="EMBL" id="OPB48372.1"/>
    </source>
</evidence>
<dbReference type="EMBL" id="CP014339">
    <property type="protein sequence ID" value="AQX50434.1"/>
    <property type="molecule type" value="Genomic_DNA"/>
</dbReference>
<dbReference type="NCBIfam" id="TIGR04056">
    <property type="entry name" value="OMP_RagA_SusC"/>
    <property type="match status" value="1"/>
</dbReference>
<evidence type="ECO:0000256" key="7">
    <source>
        <dbReference type="ARBA" id="ARBA00023237"/>
    </source>
</evidence>
<comment type="subcellular location">
    <subcellularLocation>
        <location evidence="1 8">Cell outer membrane</location>
        <topology evidence="1 8">Multi-pass membrane protein</topology>
    </subcellularLocation>
</comment>
<feature type="chain" id="PRO_5014595399" evidence="9">
    <location>
        <begin position="23"/>
        <end position="1007"/>
    </location>
</feature>
<dbReference type="InterPro" id="IPR023997">
    <property type="entry name" value="TonB-dep_OMP_SusC/RagA_CS"/>
</dbReference>
<evidence type="ECO:0000256" key="1">
    <source>
        <dbReference type="ARBA" id="ARBA00004571"/>
    </source>
</evidence>
<dbReference type="InterPro" id="IPR012910">
    <property type="entry name" value="Plug_dom"/>
</dbReference>
<keyword evidence="5 9" id="KW-0732">Signal</keyword>
<dbReference type="InterPro" id="IPR037066">
    <property type="entry name" value="Plug_dom_sf"/>
</dbReference>
<feature type="signal peptide" evidence="9">
    <location>
        <begin position="1"/>
        <end position="22"/>
    </location>
</feature>
<sequence>MKKLTNSVLVVVLSSSFVFVNAQKKQDSTKTKDIEGVVVTALGIKREKKSLGYASQEVKADALTGGTTNTGNIASQLSGKVAGLIVNTNANFGGSASMVIRGIKSLGGSNPLIVIDGSPVNNSSTFATRYDLGNAISDISQDNIESVNVLKGAAASALYGERGLNGVIVITTKNGRGKDDTSWGVTLNSSIQAGFIDKSTFPEYQTKYGAGANGSGNSKSWYFGTAPDGKYYANFGEDASWGPAFDPNLLVYQWDAFDPSSKNYGKATPWVAAKNGPIKFLQTPVTYVNSILLEKGTKGLNFMLSYDNMLSNGLYPNSDLKKNTVSTKVNYDFTPKLHSTVYATLTLQNTVGRNETGYSGGNLMGLFRQWWQTNVDILAQRDAYFNNNEQNISWNRKSAINGTAAFHNNPYFQRYQNYQSDDRTRIFSYASLTYDVNKNISVTGKATIDNTNLLFENRVAVGSVPLRFGLGNNLVGSGYERSNITSRELNFDLMVNYKYNITDNIGISGVVGAINRRNNYSSISASTEGGLTVPGLYSLGNSSSPVLAPLETEWRTQTQSVLATASLDFYKTYYIDATYRRDNSSTLPASDAKYGYPSITGAVILSQLIKPNWLNFWKIRGNYAEVGGTADPYQLMPYYIAAGSFSGVPMFASQTVQPNSKLKPQRSKEFEFGTEAQLFNNRLTFDVAYYRTKTLNQIITLPISAGSGLLNAVVNAGRIDNYGVEVQLGVVPVRTNKFTWNVDINWGQNRNKVIELLESETTTVTNYQLATFQGGVSLNATKGEAWGTLRGRDFTYDANGNKLIDPKTGAYIMTSNQVIGNTTPEWIGGVRNTFKYGNLSFGFLIDVRKGGDIYSNDMYYGLATGMYKETGDYRNLPQILPGVNPDGKVNTTPVVVASNSPYDGYGVMPQSSFIYDGSYVKLREANITYSLPKSVLKGTFLNELRISLVGRNLWIIHKNLPYADPEAMVGGGISSGVTGVNSVRGYGYSVGTLPATRDIGFSITAKF</sequence>
<feature type="domain" description="TonB-dependent receptor plug" evidence="10">
    <location>
        <begin position="57"/>
        <end position="167"/>
    </location>
</feature>
<dbReference type="EMBL" id="MAHS01000011">
    <property type="protein sequence ID" value="OPB48372.1"/>
    <property type="molecule type" value="Genomic_DNA"/>
</dbReference>
<evidence type="ECO:0000256" key="4">
    <source>
        <dbReference type="ARBA" id="ARBA00022692"/>
    </source>
</evidence>
<keyword evidence="4 8" id="KW-0812">Transmembrane</keyword>
<evidence type="ECO:0000259" key="11">
    <source>
        <dbReference type="Pfam" id="PF14905"/>
    </source>
</evidence>
<dbReference type="PROSITE" id="PS52016">
    <property type="entry name" value="TONB_DEPENDENT_REC_3"/>
    <property type="match status" value="1"/>
</dbReference>
<dbReference type="SUPFAM" id="SSF56935">
    <property type="entry name" value="Porins"/>
    <property type="match status" value="1"/>
</dbReference>
<dbReference type="InterPro" id="IPR039426">
    <property type="entry name" value="TonB-dep_rcpt-like"/>
</dbReference>
<dbReference type="InterPro" id="IPR036942">
    <property type="entry name" value="Beta-barrel_TonB_sf"/>
</dbReference>
<dbReference type="Pfam" id="PF14905">
    <property type="entry name" value="OMP_b-brl_3"/>
    <property type="match status" value="1"/>
</dbReference>
<evidence type="ECO:0000313" key="14">
    <source>
        <dbReference type="Proteomes" id="UP000189738"/>
    </source>
</evidence>
<dbReference type="PANTHER" id="PTHR30069:SF29">
    <property type="entry name" value="HEMOGLOBIN AND HEMOGLOBIN-HAPTOGLOBIN-BINDING PROTEIN 1-RELATED"/>
    <property type="match status" value="1"/>
</dbReference>
<dbReference type="AlphaFoldDB" id="X5KTN8"/>
<dbReference type="RefSeq" id="WP_035590408.1">
    <property type="nucleotide sequence ID" value="NZ_BQKS01000012.1"/>
</dbReference>
<dbReference type="PANTHER" id="PTHR30069">
    <property type="entry name" value="TONB-DEPENDENT OUTER MEMBRANE RECEPTOR"/>
    <property type="match status" value="1"/>
</dbReference>
<dbReference type="NCBIfam" id="TIGR04057">
    <property type="entry name" value="SusC_RagA_signa"/>
    <property type="match status" value="1"/>
</dbReference>
<evidence type="ECO:0000256" key="5">
    <source>
        <dbReference type="ARBA" id="ARBA00022729"/>
    </source>
</evidence>
<evidence type="ECO:0000256" key="2">
    <source>
        <dbReference type="ARBA" id="ARBA00022448"/>
    </source>
</evidence>
<comment type="similarity">
    <text evidence="8">Belongs to the TonB-dependent receptor family.</text>
</comment>
<dbReference type="OrthoDB" id="9768177at2"/>
<name>X5KTN8_9FLAO</name>
<evidence type="ECO:0000259" key="10">
    <source>
        <dbReference type="Pfam" id="PF07715"/>
    </source>
</evidence>
<dbReference type="Pfam" id="PF07715">
    <property type="entry name" value="Plug"/>
    <property type="match status" value="1"/>
</dbReference>
<protein>
    <submittedName>
        <fullName evidence="12">SusC/RagA family TonB-linked outer membrane protein</fullName>
    </submittedName>
    <submittedName>
        <fullName evidence="13">SusC/RagA family protein</fullName>
    </submittedName>
</protein>
<proteinExistence type="inferred from homology"/>
<reference evidence="12 14" key="1">
    <citation type="submission" date="2016-02" db="EMBL/GenBank/DDBJ databases">
        <authorList>
            <person name="Nicholson A.C."/>
            <person name="Humrighouse B.W."/>
            <person name="Loparev V."/>
            <person name="Emery B."/>
            <person name="Graziano J."/>
            <person name="McQuiston J.R."/>
        </authorList>
    </citation>
    <scope>NUCLEOTIDE SEQUENCE [LARGE SCALE GENOMIC DNA]</scope>
    <source>
        <strain evidence="12 14">E6809</strain>
    </source>
</reference>
<keyword evidence="3 8" id="KW-1134">Transmembrane beta strand</keyword>
<dbReference type="Gene3D" id="2.40.170.20">
    <property type="entry name" value="TonB-dependent receptor, beta-barrel domain"/>
    <property type="match status" value="1"/>
</dbReference>
<organism evidence="13">
    <name type="scientific">Elizabethkingia anophelis</name>
    <dbReference type="NCBI Taxonomy" id="1117645"/>
    <lineage>
        <taxon>Bacteria</taxon>
        <taxon>Pseudomonadati</taxon>
        <taxon>Bacteroidota</taxon>
        <taxon>Flavobacteriia</taxon>
        <taxon>Flavobacteriales</taxon>
        <taxon>Weeksellaceae</taxon>
        <taxon>Elizabethkingia</taxon>
    </lineage>
</organism>
<accession>X5KTN8</accession>
<evidence type="ECO:0000313" key="12">
    <source>
        <dbReference type="EMBL" id="AQX50434.1"/>
    </source>
</evidence>
<evidence type="ECO:0000256" key="3">
    <source>
        <dbReference type="ARBA" id="ARBA00022452"/>
    </source>
</evidence>
<keyword evidence="2 8" id="KW-0813">Transport</keyword>
<evidence type="ECO:0000256" key="6">
    <source>
        <dbReference type="ARBA" id="ARBA00023136"/>
    </source>
</evidence>
<evidence type="ECO:0000256" key="9">
    <source>
        <dbReference type="SAM" id="SignalP"/>
    </source>
</evidence>
<dbReference type="InterPro" id="IPR023996">
    <property type="entry name" value="TonB-dep_OMP_SusC/RagA"/>
</dbReference>
<dbReference type="Gene3D" id="2.170.130.10">
    <property type="entry name" value="TonB-dependent receptor, plug domain"/>
    <property type="match status" value="1"/>
</dbReference>
<evidence type="ECO:0000256" key="8">
    <source>
        <dbReference type="PROSITE-ProRule" id="PRU01360"/>
    </source>
</evidence>
<dbReference type="GO" id="GO:0015344">
    <property type="term" value="F:siderophore uptake transmembrane transporter activity"/>
    <property type="evidence" value="ECO:0007669"/>
    <property type="project" value="TreeGrafter"/>
</dbReference>
<dbReference type="InterPro" id="IPR041700">
    <property type="entry name" value="OMP_b-brl_3"/>
</dbReference>
<keyword evidence="7 8" id="KW-0998">Cell outer membrane</keyword>
<dbReference type="GO" id="GO:0009279">
    <property type="term" value="C:cell outer membrane"/>
    <property type="evidence" value="ECO:0007669"/>
    <property type="project" value="UniProtKB-SubCell"/>
</dbReference>
<keyword evidence="6 8" id="KW-0472">Membrane</keyword>
<feature type="domain" description="Outer membrane protein beta-barrel" evidence="11">
    <location>
        <begin position="658"/>
        <end position="768"/>
    </location>
</feature>
<gene>
    <name evidence="12" type="ORF">AYC66_06995</name>
    <name evidence="13" type="ORF">BAY09_05265</name>
</gene>
<dbReference type="GO" id="GO:0044718">
    <property type="term" value="P:siderophore transmembrane transport"/>
    <property type="evidence" value="ECO:0007669"/>
    <property type="project" value="TreeGrafter"/>
</dbReference>
<dbReference type="Proteomes" id="UP000189738">
    <property type="component" value="Chromosome"/>
</dbReference>